<dbReference type="InterPro" id="IPR029044">
    <property type="entry name" value="Nucleotide-diphossugar_trans"/>
</dbReference>
<dbReference type="EMBL" id="BAABCY010000006">
    <property type="protein sequence ID" value="GAA3553412.1"/>
    <property type="molecule type" value="Genomic_DNA"/>
</dbReference>
<dbReference type="CDD" id="cd04192">
    <property type="entry name" value="GT_2_like_e"/>
    <property type="match status" value="1"/>
</dbReference>
<keyword evidence="7" id="KW-1185">Reference proteome</keyword>
<feature type="transmembrane region" description="Helical" evidence="4">
    <location>
        <begin position="306"/>
        <end position="323"/>
    </location>
</feature>
<keyword evidence="2" id="KW-0328">Glycosyltransferase</keyword>
<name>A0ABP6WN72_9FLAO</name>
<feature type="transmembrane region" description="Helical" evidence="4">
    <location>
        <begin position="335"/>
        <end position="354"/>
    </location>
</feature>
<keyword evidence="3" id="KW-0808">Transferase</keyword>
<dbReference type="Proteomes" id="UP001500954">
    <property type="component" value="Unassembled WGS sequence"/>
</dbReference>
<evidence type="ECO:0000259" key="5">
    <source>
        <dbReference type="Pfam" id="PF00535"/>
    </source>
</evidence>
<feature type="transmembrane region" description="Helical" evidence="4">
    <location>
        <begin position="6"/>
        <end position="22"/>
    </location>
</feature>
<proteinExistence type="inferred from homology"/>
<evidence type="ECO:0000256" key="3">
    <source>
        <dbReference type="ARBA" id="ARBA00022679"/>
    </source>
</evidence>
<evidence type="ECO:0000256" key="1">
    <source>
        <dbReference type="ARBA" id="ARBA00006739"/>
    </source>
</evidence>
<keyword evidence="4" id="KW-0812">Transmembrane</keyword>
<keyword evidence="4" id="KW-1133">Transmembrane helix</keyword>
<dbReference type="InterPro" id="IPR001173">
    <property type="entry name" value="Glyco_trans_2-like"/>
</dbReference>
<dbReference type="PANTHER" id="PTHR43630:SF1">
    <property type="entry name" value="POLY-BETA-1,6-N-ACETYL-D-GLUCOSAMINE SYNTHASE"/>
    <property type="match status" value="1"/>
</dbReference>
<keyword evidence="4" id="KW-0472">Membrane</keyword>
<evidence type="ECO:0000256" key="4">
    <source>
        <dbReference type="SAM" id="Phobius"/>
    </source>
</evidence>
<feature type="domain" description="Glycosyltransferase 2-like" evidence="5">
    <location>
        <begin position="37"/>
        <end position="172"/>
    </location>
</feature>
<accession>A0ABP6WN72</accession>
<organism evidence="6 7">
    <name type="scientific">Snuella lapsa</name>
    <dbReference type="NCBI Taxonomy" id="870481"/>
    <lineage>
        <taxon>Bacteria</taxon>
        <taxon>Pseudomonadati</taxon>
        <taxon>Bacteroidota</taxon>
        <taxon>Flavobacteriia</taxon>
        <taxon>Flavobacteriales</taxon>
        <taxon>Flavobacteriaceae</taxon>
        <taxon>Snuella</taxon>
    </lineage>
</organism>
<comment type="similarity">
    <text evidence="1">Belongs to the glycosyltransferase 2 family.</text>
</comment>
<evidence type="ECO:0000313" key="6">
    <source>
        <dbReference type="EMBL" id="GAA3553412.1"/>
    </source>
</evidence>
<dbReference type="Pfam" id="PF00535">
    <property type="entry name" value="Glycos_transf_2"/>
    <property type="match status" value="1"/>
</dbReference>
<reference evidence="7" key="1">
    <citation type="journal article" date="2019" name="Int. J. Syst. Evol. Microbiol.">
        <title>The Global Catalogue of Microorganisms (GCM) 10K type strain sequencing project: providing services to taxonomists for standard genome sequencing and annotation.</title>
        <authorList>
            <consortium name="The Broad Institute Genomics Platform"/>
            <consortium name="The Broad Institute Genome Sequencing Center for Infectious Disease"/>
            <person name="Wu L."/>
            <person name="Ma J."/>
        </authorList>
    </citation>
    <scope>NUCLEOTIDE SEQUENCE [LARGE SCALE GENOMIC DNA]</scope>
    <source>
        <strain evidence="7">JCM 17111</strain>
    </source>
</reference>
<protein>
    <submittedName>
        <fullName evidence="6">Glycosyltransferase</fullName>
    </submittedName>
</protein>
<evidence type="ECO:0000313" key="7">
    <source>
        <dbReference type="Proteomes" id="UP001500954"/>
    </source>
</evidence>
<feature type="transmembrane region" description="Helical" evidence="4">
    <location>
        <begin position="278"/>
        <end position="300"/>
    </location>
</feature>
<dbReference type="PANTHER" id="PTHR43630">
    <property type="entry name" value="POLY-BETA-1,6-N-ACETYL-D-GLUCOSAMINE SYNTHASE"/>
    <property type="match status" value="1"/>
</dbReference>
<dbReference type="RefSeq" id="WP_345003765.1">
    <property type="nucleotide sequence ID" value="NZ_BAABCY010000006.1"/>
</dbReference>
<evidence type="ECO:0000256" key="2">
    <source>
        <dbReference type="ARBA" id="ARBA00022676"/>
    </source>
</evidence>
<comment type="caution">
    <text evidence="6">The sequence shown here is derived from an EMBL/GenBank/DDBJ whole genome shotgun (WGS) entry which is preliminary data.</text>
</comment>
<gene>
    <name evidence="6" type="ORF">GCM10022395_01250</name>
</gene>
<dbReference type="SUPFAM" id="SSF53448">
    <property type="entry name" value="Nucleotide-diphospho-sugar transferases"/>
    <property type="match status" value="1"/>
</dbReference>
<dbReference type="Gene3D" id="3.90.550.10">
    <property type="entry name" value="Spore Coat Polysaccharide Biosynthesis Protein SpsA, Chain A"/>
    <property type="match status" value="1"/>
</dbReference>
<sequence>MTFIYFSYLLLIGCFLYGFDKVRPFKIKVKKAEISFSIIIPFRNEAENLPKLLTSITLLEYPSSLFEVIFIDDDSNDHSKLLIKKTAASSPVNIRVIPNKRISYSPKKDAITEAINQSKYEWIITTDADCILPKDWLHSFNSFILENDTLCIAAPVTYNTGKSFLDRFQLLDMLSLQGATIGGFGLKKPFLCNGANLCYKKSIFKSLHGFNGNEDIAGGDDIFFLEKAVKAYPSQVHYLKCQQAIVTTATQDSWPDLLSQRVRWAAKTSAYNNWFGKLTGLVVLLMNSWIVCGLILTLAGVFNSSYFLYSLLIKFCVDFYLIYKTAAFFNTKSALSSYTLAFFIYPFFSTYIAANSIFKGYTWKARYFNK</sequence>